<organism evidence="3 4">
    <name type="scientific">Ameyamaea chiangmaiensis</name>
    <dbReference type="NCBI Taxonomy" id="442969"/>
    <lineage>
        <taxon>Bacteria</taxon>
        <taxon>Pseudomonadati</taxon>
        <taxon>Pseudomonadota</taxon>
        <taxon>Alphaproteobacteria</taxon>
        <taxon>Acetobacterales</taxon>
        <taxon>Acetobacteraceae</taxon>
        <taxon>Ameyamaea</taxon>
    </lineage>
</organism>
<dbReference type="InterPro" id="IPR038729">
    <property type="entry name" value="Rad50/SbcC_AAA"/>
</dbReference>
<feature type="non-terminal residue" evidence="3">
    <location>
        <position position="323"/>
    </location>
</feature>
<proteinExistence type="predicted"/>
<dbReference type="AlphaFoldDB" id="A0A850PAG6"/>
<evidence type="ECO:0000313" key="3">
    <source>
        <dbReference type="EMBL" id="NVN41044.1"/>
    </source>
</evidence>
<gene>
    <name evidence="3" type="ORF">HUK82_10810</name>
</gene>
<sequence length="323" mass="35629">MRLDWVEIEQVRRFVEPVRLTFGPGLNMLAEPNEAGKSTILAAIRAAFVLKFGSRSDAVRTLAPYGGGAPHITLGFKAAGAAWRLEKRFLSRAMARLEGPDGVLEGEAAEARLADLLGLETQGRQGWSGLWTTLLVGQGESLRPPELSDPARATIGDCLRSDIDDLTGTTEARALAASVRSQIAVFRDGNGRPRGRFKAAVEGAARAREQHGRLLRRHAQLEDDLRRLSMRRSTLAARDDAAVQERQQRELVEARRALEEARRLIERDQALEARITAHETTRRACNAERTRRGERRRALAAKAADSAALAARVDTLTRERGLH</sequence>
<comment type="caution">
    <text evidence="3">The sequence shown here is derived from an EMBL/GenBank/DDBJ whole genome shotgun (WGS) entry which is preliminary data.</text>
</comment>
<keyword evidence="1" id="KW-0175">Coiled coil</keyword>
<feature type="domain" description="Rad50/SbcC-type AAA" evidence="2">
    <location>
        <begin position="6"/>
        <end position="52"/>
    </location>
</feature>
<evidence type="ECO:0000259" key="2">
    <source>
        <dbReference type="Pfam" id="PF13476"/>
    </source>
</evidence>
<dbReference type="Proteomes" id="UP000585665">
    <property type="component" value="Unassembled WGS sequence"/>
</dbReference>
<dbReference type="Pfam" id="PF13476">
    <property type="entry name" value="AAA_23"/>
    <property type="match status" value="1"/>
</dbReference>
<keyword evidence="4" id="KW-1185">Reference proteome</keyword>
<protein>
    <submittedName>
        <fullName evidence="3">AAA family ATPase</fullName>
    </submittedName>
</protein>
<dbReference type="RefSeq" id="WP_176613966.1">
    <property type="nucleotide sequence ID" value="NZ_JABXXR010000086.1"/>
</dbReference>
<dbReference type="Gene3D" id="3.40.50.300">
    <property type="entry name" value="P-loop containing nucleotide triphosphate hydrolases"/>
    <property type="match status" value="1"/>
</dbReference>
<name>A0A850PAG6_9PROT</name>
<dbReference type="GO" id="GO:0016887">
    <property type="term" value="F:ATP hydrolysis activity"/>
    <property type="evidence" value="ECO:0007669"/>
    <property type="project" value="InterPro"/>
</dbReference>
<reference evidence="3 4" key="1">
    <citation type="submission" date="2020-06" db="EMBL/GenBank/DDBJ databases">
        <title>Description of novel acetic acid bacteria.</title>
        <authorList>
            <person name="Sombolestani A."/>
        </authorList>
    </citation>
    <scope>NUCLEOTIDE SEQUENCE [LARGE SCALE GENOMIC DNA]</scope>
    <source>
        <strain evidence="3 4">LMG 27010</strain>
    </source>
</reference>
<evidence type="ECO:0000256" key="1">
    <source>
        <dbReference type="SAM" id="Coils"/>
    </source>
</evidence>
<dbReference type="InterPro" id="IPR027417">
    <property type="entry name" value="P-loop_NTPase"/>
</dbReference>
<accession>A0A850PAG6</accession>
<dbReference type="GO" id="GO:0006302">
    <property type="term" value="P:double-strand break repair"/>
    <property type="evidence" value="ECO:0007669"/>
    <property type="project" value="InterPro"/>
</dbReference>
<evidence type="ECO:0000313" key="4">
    <source>
        <dbReference type="Proteomes" id="UP000585665"/>
    </source>
</evidence>
<dbReference type="SUPFAM" id="SSF52540">
    <property type="entry name" value="P-loop containing nucleoside triphosphate hydrolases"/>
    <property type="match status" value="1"/>
</dbReference>
<feature type="coiled-coil region" evidence="1">
    <location>
        <begin position="204"/>
        <end position="274"/>
    </location>
</feature>
<dbReference type="EMBL" id="JABXXR010000086">
    <property type="protein sequence ID" value="NVN41044.1"/>
    <property type="molecule type" value="Genomic_DNA"/>
</dbReference>